<dbReference type="InterPro" id="IPR050492">
    <property type="entry name" value="Bact_metal-bind_prot9"/>
</dbReference>
<reference evidence="6" key="1">
    <citation type="journal article" date="2021" name="PeerJ">
        <title>Extensive microbial diversity within the chicken gut microbiome revealed by metagenomics and culture.</title>
        <authorList>
            <person name="Gilroy R."/>
            <person name="Ravi A."/>
            <person name="Getino M."/>
            <person name="Pursley I."/>
            <person name="Horton D.L."/>
            <person name="Alikhan N.F."/>
            <person name="Baker D."/>
            <person name="Gharbi K."/>
            <person name="Hall N."/>
            <person name="Watson M."/>
            <person name="Adriaenssens E.M."/>
            <person name="Foster-Nyarko E."/>
            <person name="Jarju S."/>
            <person name="Secka A."/>
            <person name="Antonio M."/>
            <person name="Oren A."/>
            <person name="Chaudhuri R.R."/>
            <person name="La Ragione R."/>
            <person name="Hildebrand F."/>
            <person name="Pallen M.J."/>
        </authorList>
    </citation>
    <scope>NUCLEOTIDE SEQUENCE</scope>
    <source>
        <strain evidence="6">ChiHjej12B11-9195</strain>
    </source>
</reference>
<evidence type="ECO:0000256" key="1">
    <source>
        <dbReference type="ARBA" id="ARBA00004196"/>
    </source>
</evidence>
<dbReference type="InterPro" id="IPR006128">
    <property type="entry name" value="Lipoprotein_PsaA-like"/>
</dbReference>
<dbReference type="GO" id="GO:0046872">
    <property type="term" value="F:metal ion binding"/>
    <property type="evidence" value="ECO:0007669"/>
    <property type="project" value="UniProtKB-KW"/>
</dbReference>
<evidence type="ECO:0000313" key="6">
    <source>
        <dbReference type="EMBL" id="HIY94667.1"/>
    </source>
</evidence>
<dbReference type="PRINTS" id="PR00690">
    <property type="entry name" value="ADHESNFAMILY"/>
</dbReference>
<dbReference type="AlphaFoldDB" id="A0A9D2CQK8"/>
<comment type="similarity">
    <text evidence="5">Belongs to the bacterial solute-binding protein 9 family.</text>
</comment>
<dbReference type="CDD" id="cd01137">
    <property type="entry name" value="PsaA"/>
    <property type="match status" value="1"/>
</dbReference>
<dbReference type="GO" id="GO:0030001">
    <property type="term" value="P:metal ion transport"/>
    <property type="evidence" value="ECO:0007669"/>
    <property type="project" value="InterPro"/>
</dbReference>
<evidence type="ECO:0000256" key="3">
    <source>
        <dbReference type="ARBA" id="ARBA00022723"/>
    </source>
</evidence>
<keyword evidence="2 5" id="KW-0813">Transport</keyword>
<dbReference type="Pfam" id="PF01297">
    <property type="entry name" value="ZnuA"/>
    <property type="match status" value="1"/>
</dbReference>
<reference evidence="6" key="2">
    <citation type="submission" date="2021-04" db="EMBL/GenBank/DDBJ databases">
        <authorList>
            <person name="Gilroy R."/>
        </authorList>
    </citation>
    <scope>NUCLEOTIDE SEQUENCE</scope>
    <source>
        <strain evidence="6">ChiHjej12B11-9195</strain>
    </source>
</reference>
<dbReference type="InterPro" id="IPR006127">
    <property type="entry name" value="ZnuA-like"/>
</dbReference>
<dbReference type="InterPro" id="IPR006129">
    <property type="entry name" value="AdhesinB"/>
</dbReference>
<dbReference type="EMBL" id="DXCN01000029">
    <property type="protein sequence ID" value="HIY94667.1"/>
    <property type="molecule type" value="Genomic_DNA"/>
</dbReference>
<accession>A0A9D2CQK8</accession>
<sequence>MLAASGALALGVLTACTPGDGSDTTAQNDTPTVIATFTVLADMAQNVGGEYITVESLTKPGAEIHDYDPTPSDVKKGADADLILANGLGLEAWFEQFLQDTDAQSVTVSEGVQTINIAEAESAGKPNPHAWMSPLAAQTYVDNIADAFAELDPDNADAFRANAETYKKQLQAVHEELVAGLSTVPEGKRALVTCEGAFSYLAADAGLTEKYLWAVNSDGEPSASRVAEVAVFVEDNKVPAVFCESTVSSKTMEQVAQESGSTYAGALYVDSLSEEGGDVPTYLDLIRHDAETIAEALSK</sequence>
<proteinExistence type="inferred from homology"/>
<dbReference type="GO" id="GO:0030313">
    <property type="term" value="C:cell envelope"/>
    <property type="evidence" value="ECO:0007669"/>
    <property type="project" value="UniProtKB-SubCell"/>
</dbReference>
<dbReference type="Proteomes" id="UP000824134">
    <property type="component" value="Unassembled WGS sequence"/>
</dbReference>
<evidence type="ECO:0000313" key="7">
    <source>
        <dbReference type="Proteomes" id="UP000824134"/>
    </source>
</evidence>
<keyword evidence="3" id="KW-0479">Metal-binding</keyword>
<protein>
    <submittedName>
        <fullName evidence="6">Metal ABC transporter substrate-binding protein</fullName>
    </submittedName>
</protein>
<name>A0A9D2CQK8_9MICC</name>
<dbReference type="Gene3D" id="3.40.50.1980">
    <property type="entry name" value="Nitrogenase molybdenum iron protein domain"/>
    <property type="match status" value="2"/>
</dbReference>
<evidence type="ECO:0000256" key="4">
    <source>
        <dbReference type="ARBA" id="ARBA00022729"/>
    </source>
</evidence>
<comment type="subcellular location">
    <subcellularLocation>
        <location evidence="1">Cell envelope</location>
    </subcellularLocation>
</comment>
<dbReference type="PANTHER" id="PTHR42953:SF1">
    <property type="entry name" value="METAL-BINDING PROTEIN HI_0362-RELATED"/>
    <property type="match status" value="1"/>
</dbReference>
<dbReference type="SUPFAM" id="SSF53807">
    <property type="entry name" value="Helical backbone' metal receptor"/>
    <property type="match status" value="1"/>
</dbReference>
<comment type="caution">
    <text evidence="6">The sequence shown here is derived from an EMBL/GenBank/DDBJ whole genome shotgun (WGS) entry which is preliminary data.</text>
</comment>
<organism evidence="6 7">
    <name type="scientific">Candidatus Rothia avicola</name>
    <dbReference type="NCBI Taxonomy" id="2840478"/>
    <lineage>
        <taxon>Bacteria</taxon>
        <taxon>Bacillati</taxon>
        <taxon>Actinomycetota</taxon>
        <taxon>Actinomycetes</taxon>
        <taxon>Micrococcales</taxon>
        <taxon>Micrococcaceae</taxon>
        <taxon>Rothia</taxon>
    </lineage>
</organism>
<dbReference type="PRINTS" id="PR00691">
    <property type="entry name" value="ADHESINB"/>
</dbReference>
<keyword evidence="4" id="KW-0732">Signal</keyword>
<gene>
    <name evidence="6" type="ORF">H9821_03245</name>
</gene>
<evidence type="ECO:0000256" key="5">
    <source>
        <dbReference type="RuleBase" id="RU003512"/>
    </source>
</evidence>
<dbReference type="GO" id="GO:0007155">
    <property type="term" value="P:cell adhesion"/>
    <property type="evidence" value="ECO:0007669"/>
    <property type="project" value="InterPro"/>
</dbReference>
<dbReference type="PANTHER" id="PTHR42953">
    <property type="entry name" value="HIGH-AFFINITY ZINC UPTAKE SYSTEM PROTEIN ZNUA-RELATED"/>
    <property type="match status" value="1"/>
</dbReference>
<evidence type="ECO:0000256" key="2">
    <source>
        <dbReference type="ARBA" id="ARBA00022448"/>
    </source>
</evidence>